<dbReference type="PANTHER" id="PTHR14208">
    <property type="entry name" value="BASIC LEUCINE ZIPPER AND W2 DOMAIN-CONTAINING PROTEIN"/>
    <property type="match status" value="1"/>
</dbReference>
<dbReference type="Pfam" id="PF02020">
    <property type="entry name" value="W2"/>
    <property type="match status" value="1"/>
</dbReference>
<feature type="compositionally biased region" description="Acidic residues" evidence="1">
    <location>
        <begin position="113"/>
        <end position="124"/>
    </location>
</feature>
<dbReference type="SMART" id="SM00515">
    <property type="entry name" value="eIF5C"/>
    <property type="match status" value="1"/>
</dbReference>
<feature type="region of interest" description="Disordered" evidence="1">
    <location>
        <begin position="110"/>
        <end position="136"/>
    </location>
</feature>
<dbReference type="GO" id="GO:0016020">
    <property type="term" value="C:membrane"/>
    <property type="evidence" value="ECO:0007669"/>
    <property type="project" value="TreeGrafter"/>
</dbReference>
<dbReference type="EMBL" id="JANBOH010000274">
    <property type="protein sequence ID" value="KAJ1643265.1"/>
    <property type="molecule type" value="Genomic_DNA"/>
</dbReference>
<gene>
    <name evidence="3" type="ORF">LPJ64_004948</name>
</gene>
<proteinExistence type="predicted"/>
<evidence type="ECO:0000256" key="1">
    <source>
        <dbReference type="SAM" id="MobiDB-lite"/>
    </source>
</evidence>
<feature type="domain" description="W2" evidence="2">
    <location>
        <begin position="423"/>
        <end position="584"/>
    </location>
</feature>
<comment type="caution">
    <text evidence="3">The sequence shown here is derived from an EMBL/GenBank/DDBJ whole genome shotgun (WGS) entry which is preliminary data.</text>
</comment>
<dbReference type="SUPFAM" id="SSF48371">
    <property type="entry name" value="ARM repeat"/>
    <property type="match status" value="1"/>
</dbReference>
<reference evidence="3" key="1">
    <citation type="submission" date="2022-07" db="EMBL/GenBank/DDBJ databases">
        <title>Phylogenomic reconstructions and comparative analyses of Kickxellomycotina fungi.</title>
        <authorList>
            <person name="Reynolds N.K."/>
            <person name="Stajich J.E."/>
            <person name="Barry K."/>
            <person name="Grigoriev I.V."/>
            <person name="Crous P."/>
            <person name="Smith M.E."/>
        </authorList>
    </citation>
    <scope>NUCLEOTIDE SEQUENCE</scope>
    <source>
        <strain evidence="3">NBRC 105413</strain>
    </source>
</reference>
<organism evidence="3 4">
    <name type="scientific">Coemansia asiatica</name>
    <dbReference type="NCBI Taxonomy" id="1052880"/>
    <lineage>
        <taxon>Eukaryota</taxon>
        <taxon>Fungi</taxon>
        <taxon>Fungi incertae sedis</taxon>
        <taxon>Zoopagomycota</taxon>
        <taxon>Kickxellomycotina</taxon>
        <taxon>Kickxellomycetes</taxon>
        <taxon>Kickxellales</taxon>
        <taxon>Kickxellaceae</taxon>
        <taxon>Coemansia</taxon>
    </lineage>
</organism>
<feature type="region of interest" description="Disordered" evidence="1">
    <location>
        <begin position="411"/>
        <end position="432"/>
    </location>
</feature>
<dbReference type="InterPro" id="IPR051245">
    <property type="entry name" value="eIF5-mimic_regulator"/>
</dbReference>
<dbReference type="GO" id="GO:0005737">
    <property type="term" value="C:cytoplasm"/>
    <property type="evidence" value="ECO:0007669"/>
    <property type="project" value="TreeGrafter"/>
</dbReference>
<protein>
    <recommendedName>
        <fullName evidence="2">W2 domain-containing protein</fullName>
    </recommendedName>
</protein>
<dbReference type="InterPro" id="IPR057397">
    <property type="entry name" value="HEAT_5MP1_2"/>
</dbReference>
<name>A0A9W8CGU5_9FUNG</name>
<sequence length="593" mass="66524">MDHKQLTSSKGLYTEFLAELQAHSYGIRSYTLPQRSSTSGLQYHCTICLLNSSTITVTLSAASGYSVEQHEEVVSFESLTALLSELSPDFNSAMHRSLSARLLSLGDNKLTEDEKDDDDDNEDNDNNRSFTQVSNEKPSLNGVKIHARKRDAKAQAKYEPEEFRTSIFQVISDIPKNDFGKISSALDTAGNTLDYRRYGDTFFETLVTGGIIAPGGIIKDDESLGKLPFSLFVLAQAATIDDQVAGAKIWANLITKLTRRYKYLERIFAETSVHVLENIHRYSDDDNRMLAIGLGVLVSEGFMPMDCFRILQKDHLTKDGIALGFMTDVLRVYLRDNNAAQLSKALKSAKIRQLVDFFPIAKRDNDCFVRHFEAQDLPEIIELHSAHQAVAMRDALVAELARIVRETQSSIDDMTSNGNGGGDGQDQEEDEDVDQVFEAANVKLAKAVQKCMRRNSWGEHDVVVLVWDALMASVDWPLRPEHIDARAALQIQRFSMVLEAFTQSPKSEIALLKHVQMYCYTEPKLLKVFGRMVLELYNADVLSDSAILFWAAKGVRFEGKTEFLKQTEALVNKLQALEADEGDDDSDEEEEEE</sequence>
<evidence type="ECO:0000259" key="2">
    <source>
        <dbReference type="PROSITE" id="PS51363"/>
    </source>
</evidence>
<evidence type="ECO:0000313" key="4">
    <source>
        <dbReference type="Proteomes" id="UP001145021"/>
    </source>
</evidence>
<keyword evidence="4" id="KW-1185">Reference proteome</keyword>
<dbReference type="PANTHER" id="PTHR14208:SF2">
    <property type="entry name" value="PROTEIN KRASAVIETZ"/>
    <property type="match status" value="1"/>
</dbReference>
<dbReference type="InterPro" id="IPR023231">
    <property type="entry name" value="GSKIP_dom_sf"/>
</dbReference>
<dbReference type="AlphaFoldDB" id="A0A9W8CGU5"/>
<dbReference type="PROSITE" id="PS51363">
    <property type="entry name" value="W2"/>
    <property type="match status" value="1"/>
</dbReference>
<dbReference type="Gene3D" id="3.30.2280.10">
    <property type="entry name" value="Hypothetical protein (hspc210)"/>
    <property type="match status" value="1"/>
</dbReference>
<accession>A0A9W8CGU5</accession>
<dbReference type="InterPro" id="IPR003307">
    <property type="entry name" value="W2_domain"/>
</dbReference>
<dbReference type="Pfam" id="PF25504">
    <property type="entry name" value="HEAT_5MP1_2"/>
    <property type="match status" value="1"/>
</dbReference>
<evidence type="ECO:0000313" key="3">
    <source>
        <dbReference type="EMBL" id="KAJ1643265.1"/>
    </source>
</evidence>
<dbReference type="Proteomes" id="UP001145021">
    <property type="component" value="Unassembled WGS sequence"/>
</dbReference>
<dbReference type="Gene3D" id="1.25.40.180">
    <property type="match status" value="1"/>
</dbReference>
<dbReference type="InterPro" id="IPR016024">
    <property type="entry name" value="ARM-type_fold"/>
</dbReference>